<organism evidence="1 2">
    <name type="scientific">Mycobacterium paragordonae</name>
    <dbReference type="NCBI Taxonomy" id="1389713"/>
    <lineage>
        <taxon>Bacteria</taxon>
        <taxon>Bacillati</taxon>
        <taxon>Actinomycetota</taxon>
        <taxon>Actinomycetes</taxon>
        <taxon>Mycobacteriales</taxon>
        <taxon>Mycobacteriaceae</taxon>
        <taxon>Mycobacterium</taxon>
    </lineage>
</organism>
<reference evidence="1 2" key="1">
    <citation type="journal article" date="2019" name="Emerg. Microbes Infect.">
        <title>Comprehensive subspecies identification of 175 nontuberculous mycobacteria species based on 7547 genomic profiles.</title>
        <authorList>
            <person name="Matsumoto Y."/>
            <person name="Kinjo T."/>
            <person name="Motooka D."/>
            <person name="Nabeya D."/>
            <person name="Jung N."/>
            <person name="Uechi K."/>
            <person name="Horii T."/>
            <person name="Iida T."/>
            <person name="Fujita J."/>
            <person name="Nakamura S."/>
        </authorList>
    </citation>
    <scope>NUCLEOTIDE SEQUENCE [LARGE SCALE GENOMIC DNA]</scope>
    <source>
        <strain evidence="1 2">JCM 18565</strain>
    </source>
</reference>
<dbReference type="Proteomes" id="UP000465240">
    <property type="component" value="Unassembled WGS sequence"/>
</dbReference>
<accession>A0ABQ1C3V7</accession>
<proteinExistence type="predicted"/>
<keyword evidence="2" id="KW-1185">Reference proteome</keyword>
<evidence type="ECO:0000313" key="2">
    <source>
        <dbReference type="Proteomes" id="UP000465240"/>
    </source>
</evidence>
<dbReference type="EMBL" id="BLKX01000001">
    <property type="protein sequence ID" value="GFG78976.1"/>
    <property type="molecule type" value="Genomic_DNA"/>
</dbReference>
<dbReference type="RefSeq" id="WP_120792659.1">
    <property type="nucleotide sequence ID" value="NZ_BLKX01000001.1"/>
</dbReference>
<evidence type="ECO:0000313" key="1">
    <source>
        <dbReference type="EMBL" id="GFG78976.1"/>
    </source>
</evidence>
<name>A0ABQ1C3V7_9MYCO</name>
<comment type="caution">
    <text evidence="1">The sequence shown here is derived from an EMBL/GenBank/DDBJ whole genome shotgun (WGS) entry which is preliminary data.</text>
</comment>
<gene>
    <name evidence="1" type="ORF">MPRG_22520</name>
</gene>
<sequence>MIEPIEPEQTQRGNAHSGTAMLTVEAKLSASVSIRNYLSGQHLWNARREAWLCRKREDLLLAEPNADLRLRSHAMASVLSAVAFLEAVANEVWQDAADRQPGHIEGIPDTAVSTMRELWNGKDRAERMLSVLSKFQVALVCAGQAPMDRGSEPYQSANVLIGLRNALVHFTPRWWHDDGRDEAAFVAKLRDKLVGRENRQPIAEPWYPNKVLAAGCADWACDSVIAFAREWHARIGLTSDFDQRYLMPSEPFEVA</sequence>
<protein>
    <submittedName>
        <fullName evidence="1">Uncharacterized protein</fullName>
    </submittedName>
</protein>